<evidence type="ECO:0000313" key="2">
    <source>
        <dbReference type="Proteomes" id="UP000054018"/>
    </source>
</evidence>
<gene>
    <name evidence="1" type="ORF">PISMIDRAFT_12099</name>
</gene>
<dbReference type="AlphaFoldDB" id="A0A0C9ZPK6"/>
<reference evidence="1 2" key="1">
    <citation type="submission" date="2014-04" db="EMBL/GenBank/DDBJ databases">
        <authorList>
            <consortium name="DOE Joint Genome Institute"/>
            <person name="Kuo A."/>
            <person name="Kohler A."/>
            <person name="Costa M.D."/>
            <person name="Nagy L.G."/>
            <person name="Floudas D."/>
            <person name="Copeland A."/>
            <person name="Barry K.W."/>
            <person name="Cichocki N."/>
            <person name="Veneault-Fourrey C."/>
            <person name="LaButti K."/>
            <person name="Lindquist E.A."/>
            <person name="Lipzen A."/>
            <person name="Lundell T."/>
            <person name="Morin E."/>
            <person name="Murat C."/>
            <person name="Sun H."/>
            <person name="Tunlid A."/>
            <person name="Henrissat B."/>
            <person name="Grigoriev I.V."/>
            <person name="Hibbett D.S."/>
            <person name="Martin F."/>
            <person name="Nordberg H.P."/>
            <person name="Cantor M.N."/>
            <person name="Hua S.X."/>
        </authorList>
    </citation>
    <scope>NUCLEOTIDE SEQUENCE [LARGE SCALE GENOMIC DNA]</scope>
    <source>
        <strain evidence="1 2">441</strain>
    </source>
</reference>
<sequence length="134" mass="14877">MSSGYTPDTHTVASLKQVISLLENENAQLHYKITKKPALSLTQEGWVVHRVVTLVKPVADLITEYDHHEIQATEQQASSNSEVIPPTPEQQCTYHAYEKLIQWCPSVHKLVGPAVKADATGLEVAFACKEVHFS</sequence>
<evidence type="ECO:0000313" key="1">
    <source>
        <dbReference type="EMBL" id="KIK21698.1"/>
    </source>
</evidence>
<dbReference type="EMBL" id="KN833748">
    <property type="protein sequence ID" value="KIK21698.1"/>
    <property type="molecule type" value="Genomic_DNA"/>
</dbReference>
<organism evidence="1 2">
    <name type="scientific">Pisolithus microcarpus 441</name>
    <dbReference type="NCBI Taxonomy" id="765257"/>
    <lineage>
        <taxon>Eukaryota</taxon>
        <taxon>Fungi</taxon>
        <taxon>Dikarya</taxon>
        <taxon>Basidiomycota</taxon>
        <taxon>Agaricomycotina</taxon>
        <taxon>Agaricomycetes</taxon>
        <taxon>Agaricomycetidae</taxon>
        <taxon>Boletales</taxon>
        <taxon>Sclerodermatineae</taxon>
        <taxon>Pisolithaceae</taxon>
        <taxon>Pisolithus</taxon>
    </lineage>
</organism>
<dbReference type="HOGENOM" id="CLU_1897026_0_0_1"/>
<protein>
    <submittedName>
        <fullName evidence="1">Uncharacterized protein</fullName>
    </submittedName>
</protein>
<name>A0A0C9ZPK6_9AGAM</name>
<proteinExistence type="predicted"/>
<accession>A0A0C9ZPK6</accession>
<dbReference type="Proteomes" id="UP000054018">
    <property type="component" value="Unassembled WGS sequence"/>
</dbReference>
<reference evidence="2" key="2">
    <citation type="submission" date="2015-01" db="EMBL/GenBank/DDBJ databases">
        <title>Evolutionary Origins and Diversification of the Mycorrhizal Mutualists.</title>
        <authorList>
            <consortium name="DOE Joint Genome Institute"/>
            <consortium name="Mycorrhizal Genomics Consortium"/>
            <person name="Kohler A."/>
            <person name="Kuo A."/>
            <person name="Nagy L.G."/>
            <person name="Floudas D."/>
            <person name="Copeland A."/>
            <person name="Barry K.W."/>
            <person name="Cichocki N."/>
            <person name="Veneault-Fourrey C."/>
            <person name="LaButti K."/>
            <person name="Lindquist E.A."/>
            <person name="Lipzen A."/>
            <person name="Lundell T."/>
            <person name="Morin E."/>
            <person name="Murat C."/>
            <person name="Riley R."/>
            <person name="Ohm R."/>
            <person name="Sun H."/>
            <person name="Tunlid A."/>
            <person name="Henrissat B."/>
            <person name="Grigoriev I.V."/>
            <person name="Hibbett D.S."/>
            <person name="Martin F."/>
        </authorList>
    </citation>
    <scope>NUCLEOTIDE SEQUENCE [LARGE SCALE GENOMIC DNA]</scope>
    <source>
        <strain evidence="2">441</strain>
    </source>
</reference>
<keyword evidence="2" id="KW-1185">Reference proteome</keyword>